<feature type="region of interest" description="Disordered" evidence="1">
    <location>
        <begin position="1"/>
        <end position="96"/>
    </location>
</feature>
<dbReference type="Gene3D" id="6.10.140.710">
    <property type="match status" value="1"/>
</dbReference>
<dbReference type="OMA" id="AGPQPVW"/>
<dbReference type="InterPro" id="IPR029163">
    <property type="entry name" value="SAP25"/>
</dbReference>
<accession>A0A8C6RBJ4</accession>
<gene>
    <name evidence="2" type="primary">Sap25</name>
</gene>
<evidence type="ECO:0000256" key="1">
    <source>
        <dbReference type="SAM" id="MobiDB-lite"/>
    </source>
</evidence>
<evidence type="ECO:0000313" key="3">
    <source>
        <dbReference type="Proteomes" id="UP000694381"/>
    </source>
</evidence>
<keyword evidence="3" id="KW-1185">Reference proteome</keyword>
<dbReference type="GO" id="GO:0006355">
    <property type="term" value="P:regulation of DNA-templated transcription"/>
    <property type="evidence" value="ECO:0007669"/>
    <property type="project" value="InterPro"/>
</dbReference>
<organism evidence="2 3">
    <name type="scientific">Nannospalax galili</name>
    <name type="common">Northern Israeli blind subterranean mole rat</name>
    <name type="synonym">Spalax galili</name>
    <dbReference type="NCBI Taxonomy" id="1026970"/>
    <lineage>
        <taxon>Eukaryota</taxon>
        <taxon>Metazoa</taxon>
        <taxon>Chordata</taxon>
        <taxon>Craniata</taxon>
        <taxon>Vertebrata</taxon>
        <taxon>Euteleostomi</taxon>
        <taxon>Mammalia</taxon>
        <taxon>Eutheria</taxon>
        <taxon>Euarchontoglires</taxon>
        <taxon>Glires</taxon>
        <taxon>Rodentia</taxon>
        <taxon>Myomorpha</taxon>
        <taxon>Muroidea</taxon>
        <taxon>Spalacidae</taxon>
        <taxon>Spalacinae</taxon>
        <taxon>Nannospalax</taxon>
    </lineage>
</organism>
<dbReference type="Pfam" id="PF15476">
    <property type="entry name" value="SAP25"/>
    <property type="match status" value="1"/>
</dbReference>
<dbReference type="PANTHER" id="PTHR39231:SF1">
    <property type="entry name" value="HISTONE DEACETYLASE COMPLEX SUBUNIT SAP25"/>
    <property type="match status" value="1"/>
</dbReference>
<dbReference type="Ensembl" id="ENSNGAT00000021442.1">
    <property type="protein sequence ID" value="ENSNGAP00000015833.1"/>
    <property type="gene ID" value="ENSNGAG00000016739.1"/>
</dbReference>
<protein>
    <submittedName>
        <fullName evidence="2">Sin3 associated polypeptide</fullName>
    </submittedName>
</protein>
<feature type="compositionally biased region" description="Gly residues" evidence="1">
    <location>
        <begin position="255"/>
        <end position="266"/>
    </location>
</feature>
<dbReference type="PANTHER" id="PTHR39231">
    <property type="entry name" value="HISTONE DEACETYLASE COMPLEX SUBUNIT SAP25"/>
    <property type="match status" value="1"/>
</dbReference>
<dbReference type="GO" id="GO:0005737">
    <property type="term" value="C:cytoplasm"/>
    <property type="evidence" value="ECO:0007669"/>
    <property type="project" value="InterPro"/>
</dbReference>
<dbReference type="GO" id="GO:0005634">
    <property type="term" value="C:nucleus"/>
    <property type="evidence" value="ECO:0007669"/>
    <property type="project" value="InterPro"/>
</dbReference>
<reference evidence="2" key="2">
    <citation type="submission" date="2025-09" db="UniProtKB">
        <authorList>
            <consortium name="Ensembl"/>
        </authorList>
    </citation>
    <scope>IDENTIFICATION</scope>
</reference>
<reference evidence="2" key="1">
    <citation type="submission" date="2025-08" db="UniProtKB">
        <authorList>
            <consortium name="Ensembl"/>
        </authorList>
    </citation>
    <scope>IDENTIFICATION</scope>
</reference>
<sequence length="266" mass="28120">MLPWPGQQGAGSGGSDQGEPWKSGEDMAGEPRSPLQDSPQPQVLSPSGIQRKQLLLPRPPATEQALESAGPLPPRMAWEVIPSRRPPSPSWDPSYQAHARPPLLGASCGAGASFSGRTLYHPTWPMYDTWGRSPTSGQPSEEQARGDAGLPVMCYQDVFLLDSLMHCGQRVPLYLSKPPQQTKGSLKLLLPPPVMSSSVYPSTSQAFSSTWLTEAEMIALTGLLQMSQGAPGPSSLAAPPTSTSFPDPVSDHPGPRGGQSCSGGTD</sequence>
<dbReference type="Proteomes" id="UP000694381">
    <property type="component" value="Unassembled WGS sequence"/>
</dbReference>
<proteinExistence type="predicted"/>
<feature type="region of interest" description="Disordered" evidence="1">
    <location>
        <begin position="226"/>
        <end position="266"/>
    </location>
</feature>
<evidence type="ECO:0000313" key="2">
    <source>
        <dbReference type="Ensembl" id="ENSNGAP00000015833.1"/>
    </source>
</evidence>
<dbReference type="AlphaFoldDB" id="A0A8C6RBJ4"/>
<feature type="compositionally biased region" description="Polar residues" evidence="1">
    <location>
        <begin position="35"/>
        <end position="50"/>
    </location>
</feature>
<feature type="compositionally biased region" description="Low complexity" evidence="1">
    <location>
        <begin position="227"/>
        <end position="246"/>
    </location>
</feature>
<name>A0A8C6RBJ4_NANGA</name>
<dbReference type="GeneTree" id="ENSGT00390000007899"/>